<sequence length="302" mass="32154">MTDRRHNVLIVLTVAVVIAGVPLQAVNAQEGIVLGSKVVEDSDDNRFFLRTGGIARDDVIYKGLTPGQRYTLAAQLFDVAKGETVGEPTFAGLTPEAAEGSTSFQFPVPPNRTRFNIDYAVYLTLYEGEVDATSMAGARSLAEIRDTKGEATVIQVHAVQRVTVAAADAADGDQSLPGQGGIIRATVDYENLVEGYHYTLWGELLKPSGQATGIYASIPDYAPEGKKGSVTMEFTVPKGFEGVALVPSIGLYHKSRVGIDDKGVLYVLPDAKVPVMIASDPNLNVPAKTVAIGTLFEDLPAE</sequence>
<gene>
    <name evidence="2" type="ORF">RM190_00070</name>
</gene>
<dbReference type="Pfam" id="PF18202">
    <property type="entry name" value="TQ"/>
    <property type="match status" value="2"/>
</dbReference>
<organism evidence="2 3">
    <name type="scientific">Paracoccus broussonetiae</name>
    <dbReference type="NCBI Taxonomy" id="3075834"/>
    <lineage>
        <taxon>Bacteria</taxon>
        <taxon>Pseudomonadati</taxon>
        <taxon>Pseudomonadota</taxon>
        <taxon>Alphaproteobacteria</taxon>
        <taxon>Rhodobacterales</taxon>
        <taxon>Paracoccaceae</taxon>
        <taxon>Paracoccus</taxon>
    </lineage>
</organism>
<dbReference type="Proteomes" id="UP001251085">
    <property type="component" value="Unassembled WGS sequence"/>
</dbReference>
<accession>A0ABU3E7M3</accession>
<evidence type="ECO:0000259" key="1">
    <source>
        <dbReference type="Pfam" id="PF18202"/>
    </source>
</evidence>
<reference evidence="3" key="1">
    <citation type="submission" date="2023-07" db="EMBL/GenBank/DDBJ databases">
        <title>Characterization of two Paracoccaceae strains isolated from Phycosphere and proposal of Xinfangfangia lacusdiani sp. nov.</title>
        <authorList>
            <person name="Deng Y."/>
            <person name="Zhang Y.Q."/>
        </authorList>
    </citation>
    <scope>NUCLEOTIDE SEQUENCE [LARGE SCALE GENOMIC DNA]</scope>
    <source>
        <strain evidence="3">CPCC 101403</strain>
    </source>
</reference>
<dbReference type="Gene3D" id="2.60.40.3930">
    <property type="match status" value="2"/>
</dbReference>
<proteinExistence type="predicted"/>
<name>A0ABU3E7M3_9RHOB</name>
<dbReference type="NCBIfam" id="NF033903">
    <property type="entry name" value="VaFE_rpt"/>
    <property type="match status" value="2"/>
</dbReference>
<dbReference type="InterPro" id="IPR041100">
    <property type="entry name" value="TQ"/>
</dbReference>
<dbReference type="EMBL" id="JAVRQI010000001">
    <property type="protein sequence ID" value="MDT1060229.1"/>
    <property type="molecule type" value="Genomic_DNA"/>
</dbReference>
<protein>
    <submittedName>
        <fullName evidence="2">VaFE repeat-containing surface-anchored protein</fullName>
    </submittedName>
</protein>
<feature type="domain" description="T-Q ester bond containing" evidence="1">
    <location>
        <begin position="163"/>
        <end position="238"/>
    </location>
</feature>
<feature type="domain" description="T-Q ester bond containing" evidence="1">
    <location>
        <begin position="55"/>
        <end position="113"/>
    </location>
</feature>
<keyword evidence="3" id="KW-1185">Reference proteome</keyword>
<comment type="caution">
    <text evidence="2">The sequence shown here is derived from an EMBL/GenBank/DDBJ whole genome shotgun (WGS) entry which is preliminary data.</text>
</comment>
<dbReference type="RefSeq" id="WP_311757344.1">
    <property type="nucleotide sequence ID" value="NZ_JAVRQI010000001.1"/>
</dbReference>
<evidence type="ECO:0000313" key="2">
    <source>
        <dbReference type="EMBL" id="MDT1060229.1"/>
    </source>
</evidence>
<evidence type="ECO:0000313" key="3">
    <source>
        <dbReference type="Proteomes" id="UP001251085"/>
    </source>
</evidence>